<evidence type="ECO:0000256" key="5">
    <source>
        <dbReference type="SAM" id="Phobius"/>
    </source>
</evidence>
<name>A0A428MR66_9BACT</name>
<evidence type="ECO:0000256" key="2">
    <source>
        <dbReference type="ARBA" id="ARBA00022692"/>
    </source>
</evidence>
<keyword evidence="7" id="KW-1185">Reference proteome</keyword>
<evidence type="ECO:0000256" key="4">
    <source>
        <dbReference type="ARBA" id="ARBA00023136"/>
    </source>
</evidence>
<feature type="transmembrane region" description="Helical" evidence="5">
    <location>
        <begin position="31"/>
        <end position="52"/>
    </location>
</feature>
<dbReference type="InterPro" id="IPR003825">
    <property type="entry name" value="Colicin-V_CvpA"/>
</dbReference>
<evidence type="ECO:0000256" key="1">
    <source>
        <dbReference type="ARBA" id="ARBA00004141"/>
    </source>
</evidence>
<keyword evidence="4 5" id="KW-0472">Membrane</keyword>
<keyword evidence="2 5" id="KW-0812">Transmembrane</keyword>
<feature type="transmembrane region" description="Helical" evidence="5">
    <location>
        <begin position="105"/>
        <end position="125"/>
    </location>
</feature>
<dbReference type="GO" id="GO:0016020">
    <property type="term" value="C:membrane"/>
    <property type="evidence" value="ECO:0007669"/>
    <property type="project" value="UniProtKB-SubCell"/>
</dbReference>
<keyword evidence="3 5" id="KW-1133">Transmembrane helix</keyword>
<dbReference type="Pfam" id="PF02674">
    <property type="entry name" value="Colicin_V"/>
    <property type="match status" value="1"/>
</dbReference>
<evidence type="ECO:0000256" key="3">
    <source>
        <dbReference type="ARBA" id="ARBA00022989"/>
    </source>
</evidence>
<gene>
    <name evidence="6" type="ORF">EDE15_5006</name>
</gene>
<dbReference type="AlphaFoldDB" id="A0A428MR66"/>
<feature type="transmembrane region" description="Helical" evidence="5">
    <location>
        <begin position="7"/>
        <end position="25"/>
    </location>
</feature>
<feature type="transmembrane region" description="Helical" evidence="5">
    <location>
        <begin position="64"/>
        <end position="85"/>
    </location>
</feature>
<protein>
    <submittedName>
        <fullName evidence="6">Membrane protein required for colicin V production</fullName>
    </submittedName>
</protein>
<evidence type="ECO:0000313" key="6">
    <source>
        <dbReference type="EMBL" id="RSL19340.1"/>
    </source>
</evidence>
<dbReference type="InterPro" id="IPR052719">
    <property type="entry name" value="CvpA-like"/>
</dbReference>
<dbReference type="GO" id="GO:0009403">
    <property type="term" value="P:toxin biosynthetic process"/>
    <property type="evidence" value="ECO:0007669"/>
    <property type="project" value="InterPro"/>
</dbReference>
<accession>A0A428MR66</accession>
<evidence type="ECO:0000313" key="7">
    <source>
        <dbReference type="Proteomes" id="UP000269669"/>
    </source>
</evidence>
<reference evidence="6 7" key="1">
    <citation type="submission" date="2018-12" db="EMBL/GenBank/DDBJ databases">
        <title>Sequencing of bacterial isolates from soil warming experiment in Harvard Forest, Massachusetts, USA.</title>
        <authorList>
            <person name="Deangelis K."/>
        </authorList>
    </citation>
    <scope>NUCLEOTIDE SEQUENCE [LARGE SCALE GENOMIC DNA]</scope>
    <source>
        <strain evidence="6 7">EB153</strain>
    </source>
</reference>
<dbReference type="Proteomes" id="UP000269669">
    <property type="component" value="Unassembled WGS sequence"/>
</dbReference>
<dbReference type="PANTHER" id="PTHR36926">
    <property type="entry name" value="COLICIN V PRODUCTION PROTEIN"/>
    <property type="match status" value="1"/>
</dbReference>
<sequence>MNLFDWFLVAILAYSTVVAFVRGFLLELFSLGGLVAGILLAAWNYPALAALLRRIIISAAAADVVAFLLIAVGVMIVAALIGRTLHRTADAIGLGFFDRLLGAGFGFARGCLLGVAILMAATAFLPKTDWIENSHLAPYFLAGVHAVSFVVPHDLQQLILDGVAQLKHNAPDWIKPHS</sequence>
<proteinExistence type="predicted"/>
<dbReference type="EMBL" id="RSDW01000001">
    <property type="protein sequence ID" value="RSL19340.1"/>
    <property type="molecule type" value="Genomic_DNA"/>
</dbReference>
<dbReference type="OrthoDB" id="117314at2"/>
<comment type="subcellular location">
    <subcellularLocation>
        <location evidence="1">Membrane</location>
        <topology evidence="1">Multi-pass membrane protein</topology>
    </subcellularLocation>
</comment>
<comment type="caution">
    <text evidence="6">The sequence shown here is derived from an EMBL/GenBank/DDBJ whole genome shotgun (WGS) entry which is preliminary data.</text>
</comment>
<organism evidence="6 7">
    <name type="scientific">Edaphobacter aggregans</name>
    <dbReference type="NCBI Taxonomy" id="570835"/>
    <lineage>
        <taxon>Bacteria</taxon>
        <taxon>Pseudomonadati</taxon>
        <taxon>Acidobacteriota</taxon>
        <taxon>Terriglobia</taxon>
        <taxon>Terriglobales</taxon>
        <taxon>Acidobacteriaceae</taxon>
        <taxon>Edaphobacter</taxon>
    </lineage>
</organism>
<dbReference type="PANTHER" id="PTHR36926:SF1">
    <property type="entry name" value="COLICIN V PRODUCTION PROTEIN"/>
    <property type="match status" value="1"/>
</dbReference>
<dbReference type="RefSeq" id="WP_125487573.1">
    <property type="nucleotide sequence ID" value="NZ_RSDW01000001.1"/>
</dbReference>